<evidence type="ECO:0000256" key="14">
    <source>
        <dbReference type="ARBA" id="ARBA00023237"/>
    </source>
</evidence>
<keyword evidence="8" id="KW-0732">Signal</keyword>
<keyword evidence="13" id="KW-0472">Membrane</keyword>
<evidence type="ECO:0000256" key="7">
    <source>
        <dbReference type="ARBA" id="ARBA00022723"/>
    </source>
</evidence>
<keyword evidence="9 17" id="KW-0378">Hydrolase</keyword>
<name>A0A7G9RW15_9BURK</name>
<evidence type="ECO:0000256" key="13">
    <source>
        <dbReference type="ARBA" id="ARBA00023136"/>
    </source>
</evidence>
<feature type="region of interest" description="Disordered" evidence="18">
    <location>
        <begin position="53"/>
        <end position="79"/>
    </location>
</feature>
<feature type="binding site" description="in dimeric form" evidence="16">
    <location>
        <position position="208"/>
    </location>
    <ligand>
        <name>Ca(2+)</name>
        <dbReference type="ChEBI" id="CHEBI:29108"/>
        <label>1</label>
    </ligand>
</feature>
<keyword evidence="14 17" id="KW-0998">Cell outer membrane</keyword>
<keyword evidence="11 17" id="KW-0442">Lipid degradation</keyword>
<comment type="catalytic activity">
    <reaction evidence="2 17">
        <text>a 1,2-diacyl-sn-glycero-3-phosphocholine + H2O = a 1-acyl-sn-glycero-3-phosphocholine + a fatty acid + H(+)</text>
        <dbReference type="Rhea" id="RHEA:15801"/>
        <dbReference type="ChEBI" id="CHEBI:15377"/>
        <dbReference type="ChEBI" id="CHEBI:15378"/>
        <dbReference type="ChEBI" id="CHEBI:28868"/>
        <dbReference type="ChEBI" id="CHEBI:57643"/>
        <dbReference type="ChEBI" id="CHEBI:58168"/>
        <dbReference type="EC" id="3.1.1.4"/>
    </reaction>
</comment>
<evidence type="ECO:0000256" key="12">
    <source>
        <dbReference type="ARBA" id="ARBA00023098"/>
    </source>
</evidence>
<evidence type="ECO:0000256" key="4">
    <source>
        <dbReference type="ARBA" id="ARBA00011702"/>
    </source>
</evidence>
<dbReference type="Pfam" id="PF02253">
    <property type="entry name" value="PLA1"/>
    <property type="match status" value="1"/>
</dbReference>
<dbReference type="PANTHER" id="PTHR40457">
    <property type="entry name" value="PHOSPHOLIPASE A1"/>
    <property type="match status" value="1"/>
</dbReference>
<sequence>MAAVACGSLPALSHAQHAQTRGTPLPDTETAWRQCMSKADDSARLACFDQWSRSQPTPDTVGPLPAAETVPASGAQAQLKPPAELVAAQTTGPIPNGGCRDASFSEMSRFWELEEGTDCGTFSFRGYRPLTLQASAGSDVNRQPMSDNPANSATFSQPYDKQEMRIQLSVRTKLASGLLTSADSKYRDSLWLGYTQQSYWQLFNSDISRPFRNTDHEPEILYVYPTTADLPGGWRWRYSGVGLAHQSNGQSDPLSRSWNRYYVMTGFELPGRWTVEGRYWKRIKESFDNDNNPQIENYIGRGELKVGWNVNQQNWLGVTARGSLGGHGKGSGRIEWMRALGEGWLGGKSNLRLHASVFSGYGDSLVDYNFKRTVFSVGFSLLDF</sequence>
<comment type="cofactor">
    <cofactor evidence="17">
        <name>Ca(2+)</name>
        <dbReference type="ChEBI" id="CHEBI:29108"/>
    </cofactor>
    <text evidence="17">Binds 1 Ca(2+) ion per monomer. In the dimeric form the Ca(2+) is bound by different amino acids with binding of each Ca(2+) shared with ligands coming from each monomer. The Ca(2+) ion may have a role in catalysis.</text>
</comment>
<evidence type="ECO:0000256" key="15">
    <source>
        <dbReference type="PIRSR" id="PIRSR603187-1"/>
    </source>
</evidence>
<organism evidence="19 20">
    <name type="scientific">Diaphorobacter ruginosibacter</name>
    <dbReference type="NCBI Taxonomy" id="1715720"/>
    <lineage>
        <taxon>Bacteria</taxon>
        <taxon>Pseudomonadati</taxon>
        <taxon>Pseudomonadota</taxon>
        <taxon>Betaproteobacteria</taxon>
        <taxon>Burkholderiales</taxon>
        <taxon>Comamonadaceae</taxon>
        <taxon>Diaphorobacter</taxon>
    </lineage>
</organism>
<dbReference type="Proteomes" id="UP000515811">
    <property type="component" value="Chromosome"/>
</dbReference>
<dbReference type="Gene3D" id="2.40.230.10">
    <property type="entry name" value="Phospholipase A1"/>
    <property type="match status" value="1"/>
</dbReference>
<evidence type="ECO:0000256" key="16">
    <source>
        <dbReference type="PIRSR" id="PIRSR603187-2"/>
    </source>
</evidence>
<comment type="function">
    <text evidence="17">Hydrolysis of phosphatidylcholine with phospholipase A2 (EC 3.1.1.4) and phospholipase A1 (EC 3.1.1.32) activities.</text>
</comment>
<dbReference type="InterPro" id="IPR003187">
    <property type="entry name" value="PLipase_A1"/>
</dbReference>
<keyword evidence="12 17" id="KW-0443">Lipid metabolism</keyword>
<keyword evidence="10 16" id="KW-0106">Calcium</keyword>
<evidence type="ECO:0000256" key="17">
    <source>
        <dbReference type="RuleBase" id="RU366027"/>
    </source>
</evidence>
<reference evidence="19 20" key="1">
    <citation type="submission" date="2020-08" db="EMBL/GenBank/DDBJ databases">
        <title>Genome sequence of Diaphorobacter ruginosibacter DSM 27467T.</title>
        <authorList>
            <person name="Hyun D.-W."/>
            <person name="Bae J.-W."/>
        </authorList>
    </citation>
    <scope>NUCLEOTIDE SEQUENCE [LARGE SCALE GENOMIC DNA]</scope>
    <source>
        <strain evidence="19 20">DSM 27467</strain>
    </source>
</reference>
<keyword evidence="6" id="KW-0812">Transmembrane</keyword>
<evidence type="ECO:0000256" key="6">
    <source>
        <dbReference type="ARBA" id="ARBA00022692"/>
    </source>
</evidence>
<evidence type="ECO:0000256" key="9">
    <source>
        <dbReference type="ARBA" id="ARBA00022801"/>
    </source>
</evidence>
<evidence type="ECO:0000313" key="20">
    <source>
        <dbReference type="Proteomes" id="UP000515811"/>
    </source>
</evidence>
<gene>
    <name evidence="19" type="ORF">H9K76_22570</name>
</gene>
<keyword evidence="5" id="KW-1134">Transmembrane beta strand</keyword>
<evidence type="ECO:0000256" key="5">
    <source>
        <dbReference type="ARBA" id="ARBA00022452"/>
    </source>
</evidence>
<dbReference type="AlphaFoldDB" id="A0A7G9RW15"/>
<dbReference type="InterPro" id="IPR036541">
    <property type="entry name" value="PLipase_A1_sf"/>
</dbReference>
<dbReference type="EC" id="3.1.1.32" evidence="17"/>
<feature type="region of interest" description="Disordered" evidence="18">
    <location>
        <begin position="135"/>
        <end position="155"/>
    </location>
</feature>
<comment type="subcellular location">
    <subcellularLocation>
        <location evidence="17">Cell outer membrane</location>
        <topology evidence="17">Multi-pass membrane protein</topology>
    </subcellularLocation>
    <text evidence="17">One of the very few enzymes located there.</text>
</comment>
<dbReference type="RefSeq" id="WP_187600800.1">
    <property type="nucleotide sequence ID" value="NZ_CP060714.1"/>
</dbReference>
<dbReference type="PRINTS" id="PR01486">
    <property type="entry name" value="PHPHLIPASEA1"/>
</dbReference>
<protein>
    <recommendedName>
        <fullName evidence="17">Phospholipase A1</fullName>
        <ecNumber evidence="17">3.1.1.32</ecNumber>
        <ecNumber evidence="17">3.1.1.4</ecNumber>
    </recommendedName>
    <alternativeName>
        <fullName evidence="17">Phosphatidylcholine 1-acylhydrolase</fullName>
    </alternativeName>
</protein>
<evidence type="ECO:0000256" key="18">
    <source>
        <dbReference type="SAM" id="MobiDB-lite"/>
    </source>
</evidence>
<evidence type="ECO:0000256" key="11">
    <source>
        <dbReference type="ARBA" id="ARBA00022963"/>
    </source>
</evidence>
<dbReference type="SUPFAM" id="SSF56931">
    <property type="entry name" value="Outer membrane phospholipase A (OMPLA)"/>
    <property type="match status" value="1"/>
</dbReference>
<dbReference type="EMBL" id="CP060714">
    <property type="protein sequence ID" value="QNN59790.1"/>
    <property type="molecule type" value="Genomic_DNA"/>
</dbReference>
<evidence type="ECO:0000256" key="2">
    <source>
        <dbReference type="ARBA" id="ARBA00001604"/>
    </source>
</evidence>
<dbReference type="GO" id="GO:0005509">
    <property type="term" value="F:calcium ion binding"/>
    <property type="evidence" value="ECO:0007669"/>
    <property type="project" value="TreeGrafter"/>
</dbReference>
<evidence type="ECO:0000256" key="3">
    <source>
        <dbReference type="ARBA" id="ARBA00010525"/>
    </source>
</evidence>
<dbReference type="GO" id="GO:0008970">
    <property type="term" value="F:phospholipase A1 activity"/>
    <property type="evidence" value="ECO:0007669"/>
    <property type="project" value="UniProtKB-EC"/>
</dbReference>
<dbReference type="PANTHER" id="PTHR40457:SF1">
    <property type="entry name" value="PHOSPHOLIPASE A1"/>
    <property type="match status" value="1"/>
</dbReference>
<accession>A0A7G9RW15</accession>
<dbReference type="GO" id="GO:0009279">
    <property type="term" value="C:cell outer membrane"/>
    <property type="evidence" value="ECO:0007669"/>
    <property type="project" value="UniProtKB-SubCell"/>
</dbReference>
<keyword evidence="20" id="KW-1185">Reference proteome</keyword>
<feature type="active site" description="Proton acceptor" evidence="15">
    <location>
        <position position="245"/>
    </location>
</feature>
<comment type="catalytic activity">
    <reaction evidence="1 17">
        <text>a 1,2-diacyl-sn-glycero-3-phosphocholine + H2O = a 2-acyl-sn-glycero-3-phosphocholine + a fatty acid + H(+)</text>
        <dbReference type="Rhea" id="RHEA:18689"/>
        <dbReference type="ChEBI" id="CHEBI:15377"/>
        <dbReference type="ChEBI" id="CHEBI:15378"/>
        <dbReference type="ChEBI" id="CHEBI:28868"/>
        <dbReference type="ChEBI" id="CHEBI:57643"/>
        <dbReference type="ChEBI" id="CHEBI:57875"/>
        <dbReference type="EC" id="3.1.1.32"/>
    </reaction>
</comment>
<dbReference type="EC" id="3.1.1.4" evidence="17"/>
<keyword evidence="7 16" id="KW-0479">Metal-binding</keyword>
<dbReference type="KEGG" id="drg:H9K76_22570"/>
<evidence type="ECO:0000256" key="10">
    <source>
        <dbReference type="ARBA" id="ARBA00022837"/>
    </source>
</evidence>
<feature type="binding site" description="in dimeric form" evidence="16">
    <location>
        <position position="255"/>
    </location>
    <ligand>
        <name>Ca(2+)</name>
        <dbReference type="ChEBI" id="CHEBI:29108"/>
        <label>1</label>
    </ligand>
</feature>
<feature type="active site" description="Nucleophile" evidence="15">
    <location>
        <position position="247"/>
    </location>
</feature>
<evidence type="ECO:0000313" key="19">
    <source>
        <dbReference type="EMBL" id="QNN59790.1"/>
    </source>
</evidence>
<comment type="similarity">
    <text evidence="3 17">Belongs to the phospholipase A1 family.</text>
</comment>
<proteinExistence type="inferred from homology"/>
<dbReference type="GO" id="GO:0004623">
    <property type="term" value="F:phospholipase A2 activity"/>
    <property type="evidence" value="ECO:0007669"/>
    <property type="project" value="UniProtKB-EC"/>
</dbReference>
<evidence type="ECO:0000256" key="1">
    <source>
        <dbReference type="ARBA" id="ARBA00000111"/>
    </source>
</evidence>
<evidence type="ECO:0000256" key="8">
    <source>
        <dbReference type="ARBA" id="ARBA00022729"/>
    </source>
</evidence>
<dbReference type="GO" id="GO:0016042">
    <property type="term" value="P:lipid catabolic process"/>
    <property type="evidence" value="ECO:0007669"/>
    <property type="project" value="UniProtKB-KW"/>
</dbReference>
<comment type="subunit">
    <text evidence="4 17">Homodimer; dimerization is reversible, and the dimeric form is the active one.</text>
</comment>